<feature type="transmembrane region" description="Helical" evidence="8">
    <location>
        <begin position="300"/>
        <end position="323"/>
    </location>
</feature>
<dbReference type="Pfam" id="PF03023">
    <property type="entry name" value="MurJ"/>
    <property type="match status" value="1"/>
</dbReference>
<accession>A0A4D6KLZ0</accession>
<protein>
    <submittedName>
        <fullName evidence="9">Flippase</fullName>
    </submittedName>
</protein>
<dbReference type="Pfam" id="PF01943">
    <property type="entry name" value="Polysacc_synt"/>
    <property type="match status" value="1"/>
</dbReference>
<dbReference type="InterPro" id="IPR004268">
    <property type="entry name" value="MurJ"/>
</dbReference>
<feature type="transmembrane region" description="Helical" evidence="8">
    <location>
        <begin position="84"/>
        <end position="105"/>
    </location>
</feature>
<dbReference type="Proteomes" id="UP000297053">
    <property type="component" value="Chromosome"/>
</dbReference>
<feature type="transmembrane region" description="Helical" evidence="8">
    <location>
        <begin position="424"/>
        <end position="443"/>
    </location>
</feature>
<name>A0A4D6KLZ0_9EURY</name>
<evidence type="ECO:0000256" key="1">
    <source>
        <dbReference type="ARBA" id="ARBA00004651"/>
    </source>
</evidence>
<feature type="transmembrane region" description="Helical" evidence="8">
    <location>
        <begin position="455"/>
        <end position="477"/>
    </location>
</feature>
<dbReference type="InterPro" id="IPR002797">
    <property type="entry name" value="Polysacc_synth"/>
</dbReference>
<feature type="transmembrane region" description="Helical" evidence="8">
    <location>
        <begin position="219"/>
        <end position="238"/>
    </location>
</feature>
<evidence type="ECO:0000313" key="10">
    <source>
        <dbReference type="Proteomes" id="UP000297053"/>
    </source>
</evidence>
<feature type="transmembrane region" description="Helical" evidence="8">
    <location>
        <begin position="258"/>
        <end position="279"/>
    </location>
</feature>
<comment type="subcellular location">
    <subcellularLocation>
        <location evidence="1">Cell membrane</location>
        <topology evidence="1">Multi-pass membrane protein</topology>
    </subcellularLocation>
</comment>
<keyword evidence="3 8" id="KW-0812">Transmembrane</keyword>
<feature type="transmembrane region" description="Helical" evidence="8">
    <location>
        <begin position="179"/>
        <end position="198"/>
    </location>
</feature>
<keyword evidence="2" id="KW-1003">Cell membrane</keyword>
<feature type="transmembrane region" description="Helical" evidence="8">
    <location>
        <begin position="117"/>
        <end position="135"/>
    </location>
</feature>
<feature type="transmembrane region" description="Helical" evidence="8">
    <location>
        <begin position="367"/>
        <end position="386"/>
    </location>
</feature>
<evidence type="ECO:0000256" key="2">
    <source>
        <dbReference type="ARBA" id="ARBA00022475"/>
    </source>
</evidence>
<dbReference type="OMA" id="HSTSELW"/>
<gene>
    <name evidence="9" type="ORF">E5139_13355</name>
</gene>
<dbReference type="GO" id="GO:0008360">
    <property type="term" value="P:regulation of cell shape"/>
    <property type="evidence" value="ECO:0007669"/>
    <property type="project" value="UniProtKB-KW"/>
</dbReference>
<dbReference type="AlphaFoldDB" id="A0A4D6KLZ0"/>
<feature type="transmembrane region" description="Helical" evidence="8">
    <location>
        <begin position="42"/>
        <end position="64"/>
    </location>
</feature>
<dbReference type="PANTHER" id="PTHR30250:SF11">
    <property type="entry name" value="O-ANTIGEN TRANSPORTER-RELATED"/>
    <property type="match status" value="1"/>
</dbReference>
<evidence type="ECO:0000256" key="5">
    <source>
        <dbReference type="ARBA" id="ARBA00022984"/>
    </source>
</evidence>
<proteinExistence type="predicted"/>
<feature type="transmembrane region" description="Helical" evidence="8">
    <location>
        <begin position="12"/>
        <end position="30"/>
    </location>
</feature>
<sequence>MDRSLTEAFSALFSAKLATSVISIVSLPIVVRELGTTGYGDYAFLISSFSLYMILVSSGVTEGVQKFVAEERADDRWHEHVVGFYLRLTLGLGAVGAVVVGAASASGLPDRLLGAPFSYYFALLAVLVVAAQLRAFTRRTLMGLGLERYSEPLRVAAKLTWVGLGLGLAALGLGVDAFLVSNIAGATLLAVVGLAVIARRLSVSAILRGPPDDFPTRELLSFNGLNIVLVLLLLSLFHVDVVMMRLLTDGGQTGQYRAALAIAEYVWFVPLSLQTLLLHSSSRLWAERRFERLTDIASRITRYVWLLVSLMAIGLFVLADAAIPLYFGPEFTDTVGPLLVLLPGTIGFALARPLYAINQGSGRLRTPIVATGGAAAINVVLNAALIPAYGMIGAAAATSVGYGSMFAFHVACARHLGYRPLADLRFPSLVGTAVVAAPVIYAVDAVLVGDYLSLAVVPVAGAVVYTIVAVAFGAVTVDELRSVTGALPAPVGPRLRALLPGSDR</sequence>
<keyword evidence="6 8" id="KW-1133">Transmembrane helix</keyword>
<feature type="transmembrane region" description="Helical" evidence="8">
    <location>
        <begin position="392"/>
        <end position="412"/>
    </location>
</feature>
<dbReference type="PANTHER" id="PTHR30250">
    <property type="entry name" value="PST FAMILY PREDICTED COLANIC ACID TRANSPORTER"/>
    <property type="match status" value="1"/>
</dbReference>
<evidence type="ECO:0000256" key="7">
    <source>
        <dbReference type="ARBA" id="ARBA00023136"/>
    </source>
</evidence>
<dbReference type="GeneID" id="42179945"/>
<dbReference type="RefSeq" id="WP_015763002.1">
    <property type="nucleotide sequence ID" value="NZ_CP039375.1"/>
</dbReference>
<evidence type="ECO:0000256" key="8">
    <source>
        <dbReference type="SAM" id="Phobius"/>
    </source>
</evidence>
<feature type="transmembrane region" description="Helical" evidence="8">
    <location>
        <begin position="335"/>
        <end position="355"/>
    </location>
</feature>
<keyword evidence="5" id="KW-0573">Peptidoglycan synthesis</keyword>
<keyword evidence="4" id="KW-0133">Cell shape</keyword>
<evidence type="ECO:0000313" key="9">
    <source>
        <dbReference type="EMBL" id="QCD66583.1"/>
    </source>
</evidence>
<reference evidence="9 10" key="1">
    <citation type="submission" date="2019-04" db="EMBL/GenBank/DDBJ databases">
        <title>Complete genome sequence of Arthrobacter sp. ZXY-2 associated with effective atrazine degradation and salt adaptation.</title>
        <authorList>
            <person name="Zhao X."/>
        </authorList>
    </citation>
    <scope>NUCLEOTIDE SEQUENCE [LARGE SCALE GENOMIC DNA]</scope>
    <source>
        <strain evidence="10">ZP60</strain>
    </source>
</reference>
<reference evidence="9 10" key="2">
    <citation type="submission" date="2019-04" db="EMBL/GenBank/DDBJ databases">
        <authorList>
            <person name="Yang S."/>
            <person name="Wei W."/>
        </authorList>
    </citation>
    <scope>NUCLEOTIDE SEQUENCE [LARGE SCALE GENOMIC DNA]</scope>
    <source>
        <strain evidence="10">ZP60</strain>
    </source>
</reference>
<dbReference type="GO" id="GO:0005886">
    <property type="term" value="C:plasma membrane"/>
    <property type="evidence" value="ECO:0007669"/>
    <property type="project" value="UniProtKB-SubCell"/>
</dbReference>
<evidence type="ECO:0000256" key="3">
    <source>
        <dbReference type="ARBA" id="ARBA00022692"/>
    </source>
</evidence>
<keyword evidence="7 8" id="KW-0472">Membrane</keyword>
<dbReference type="EMBL" id="CP039375">
    <property type="protein sequence ID" value="QCD66583.1"/>
    <property type="molecule type" value="Genomic_DNA"/>
</dbReference>
<dbReference type="KEGG" id="halz:E5139_13355"/>
<dbReference type="InterPro" id="IPR050833">
    <property type="entry name" value="Poly_Biosynth_Transport"/>
</dbReference>
<evidence type="ECO:0000256" key="6">
    <source>
        <dbReference type="ARBA" id="ARBA00022989"/>
    </source>
</evidence>
<feature type="transmembrane region" description="Helical" evidence="8">
    <location>
        <begin position="155"/>
        <end position="173"/>
    </location>
</feature>
<evidence type="ECO:0000256" key="4">
    <source>
        <dbReference type="ARBA" id="ARBA00022960"/>
    </source>
</evidence>
<organism evidence="9 10">
    <name type="scientific">Halomicrobium mukohataei</name>
    <dbReference type="NCBI Taxonomy" id="57705"/>
    <lineage>
        <taxon>Archaea</taxon>
        <taxon>Methanobacteriati</taxon>
        <taxon>Methanobacteriota</taxon>
        <taxon>Stenosarchaea group</taxon>
        <taxon>Halobacteria</taxon>
        <taxon>Halobacteriales</taxon>
        <taxon>Haloarculaceae</taxon>
        <taxon>Halomicrobium</taxon>
    </lineage>
</organism>